<evidence type="ECO:0000313" key="2">
    <source>
        <dbReference type="EMBL" id="KAJ1092621.1"/>
    </source>
</evidence>
<name>A0AAV7LM91_PLEWA</name>
<dbReference type="AlphaFoldDB" id="A0AAV7LM91"/>
<dbReference type="EMBL" id="JANPWB010000015">
    <property type="protein sequence ID" value="KAJ1092621.1"/>
    <property type="molecule type" value="Genomic_DNA"/>
</dbReference>
<feature type="compositionally biased region" description="Gly residues" evidence="1">
    <location>
        <begin position="40"/>
        <end position="49"/>
    </location>
</feature>
<feature type="compositionally biased region" description="Basic and acidic residues" evidence="1">
    <location>
        <begin position="8"/>
        <end position="21"/>
    </location>
</feature>
<feature type="compositionally biased region" description="Low complexity" evidence="1">
    <location>
        <begin position="26"/>
        <end position="36"/>
    </location>
</feature>
<gene>
    <name evidence="2" type="ORF">NDU88_005731</name>
</gene>
<protein>
    <submittedName>
        <fullName evidence="2">Uncharacterized protein</fullName>
    </submittedName>
</protein>
<dbReference type="Proteomes" id="UP001066276">
    <property type="component" value="Chromosome 11"/>
</dbReference>
<keyword evidence="3" id="KW-1185">Reference proteome</keyword>
<evidence type="ECO:0000313" key="3">
    <source>
        <dbReference type="Proteomes" id="UP001066276"/>
    </source>
</evidence>
<proteinExistence type="predicted"/>
<evidence type="ECO:0000256" key="1">
    <source>
        <dbReference type="SAM" id="MobiDB-lite"/>
    </source>
</evidence>
<comment type="caution">
    <text evidence="2">The sequence shown here is derived from an EMBL/GenBank/DDBJ whole genome shotgun (WGS) entry which is preliminary data.</text>
</comment>
<accession>A0AAV7LM91</accession>
<feature type="region of interest" description="Disordered" evidence="1">
    <location>
        <begin position="1"/>
        <end position="114"/>
    </location>
</feature>
<sequence>MQNGPRGGNKDTRSAWHDRAGRRTTPRPTTGRYAAALNTGGPGSTGGGASPSPERVPGGSPPTPPAHPCGPVHKDGPGQKTQAPFREVEVSGVRGSDPRRAHLPPSSVQRSMTS</sequence>
<organism evidence="2 3">
    <name type="scientific">Pleurodeles waltl</name>
    <name type="common">Iberian ribbed newt</name>
    <dbReference type="NCBI Taxonomy" id="8319"/>
    <lineage>
        <taxon>Eukaryota</taxon>
        <taxon>Metazoa</taxon>
        <taxon>Chordata</taxon>
        <taxon>Craniata</taxon>
        <taxon>Vertebrata</taxon>
        <taxon>Euteleostomi</taxon>
        <taxon>Amphibia</taxon>
        <taxon>Batrachia</taxon>
        <taxon>Caudata</taxon>
        <taxon>Salamandroidea</taxon>
        <taxon>Salamandridae</taxon>
        <taxon>Pleurodelinae</taxon>
        <taxon>Pleurodeles</taxon>
    </lineage>
</organism>
<feature type="compositionally biased region" description="Pro residues" evidence="1">
    <location>
        <begin position="59"/>
        <end position="68"/>
    </location>
</feature>
<reference evidence="2" key="1">
    <citation type="journal article" date="2022" name="bioRxiv">
        <title>Sequencing and chromosome-scale assembly of the giantPleurodeles waltlgenome.</title>
        <authorList>
            <person name="Brown T."/>
            <person name="Elewa A."/>
            <person name="Iarovenko S."/>
            <person name="Subramanian E."/>
            <person name="Araus A.J."/>
            <person name="Petzold A."/>
            <person name="Susuki M."/>
            <person name="Suzuki K.-i.T."/>
            <person name="Hayashi T."/>
            <person name="Toyoda A."/>
            <person name="Oliveira C."/>
            <person name="Osipova E."/>
            <person name="Leigh N.D."/>
            <person name="Simon A."/>
            <person name="Yun M.H."/>
        </authorList>
    </citation>
    <scope>NUCLEOTIDE SEQUENCE</scope>
    <source>
        <strain evidence="2">20211129_DDA</strain>
        <tissue evidence="2">Liver</tissue>
    </source>
</reference>